<organism evidence="4 5">
    <name type="scientific">Pestalotiopsis fici (strain W106-1 / CGMCC3.15140)</name>
    <dbReference type="NCBI Taxonomy" id="1229662"/>
    <lineage>
        <taxon>Eukaryota</taxon>
        <taxon>Fungi</taxon>
        <taxon>Dikarya</taxon>
        <taxon>Ascomycota</taxon>
        <taxon>Pezizomycotina</taxon>
        <taxon>Sordariomycetes</taxon>
        <taxon>Xylariomycetidae</taxon>
        <taxon>Amphisphaeriales</taxon>
        <taxon>Sporocadaceae</taxon>
        <taxon>Pestalotiopsis</taxon>
    </lineage>
</organism>
<evidence type="ECO:0000259" key="3">
    <source>
        <dbReference type="PROSITE" id="PS51212"/>
    </source>
</evidence>
<dbReference type="Pfam" id="PF01822">
    <property type="entry name" value="WSC"/>
    <property type="match status" value="1"/>
</dbReference>
<dbReference type="InParanoid" id="W3WHD9"/>
<dbReference type="SMART" id="SM00321">
    <property type="entry name" value="WSC"/>
    <property type="match status" value="1"/>
</dbReference>
<evidence type="ECO:0000313" key="4">
    <source>
        <dbReference type="EMBL" id="ETS73330.1"/>
    </source>
</evidence>
<evidence type="ECO:0000256" key="2">
    <source>
        <dbReference type="SAM" id="SignalP"/>
    </source>
</evidence>
<dbReference type="OMA" id="ICLDECK"/>
<protein>
    <recommendedName>
        <fullName evidence="3">WSC domain-containing protein</fullName>
    </recommendedName>
</protein>
<feature type="region of interest" description="Disordered" evidence="1">
    <location>
        <begin position="126"/>
        <end position="378"/>
    </location>
</feature>
<gene>
    <name evidence="4" type="ORF">PFICI_14935</name>
</gene>
<feature type="compositionally biased region" description="Low complexity" evidence="1">
    <location>
        <begin position="240"/>
        <end position="378"/>
    </location>
</feature>
<feature type="compositionally biased region" description="Polar residues" evidence="1">
    <location>
        <begin position="230"/>
        <end position="239"/>
    </location>
</feature>
<feature type="chain" id="PRO_5004833719" description="WSC domain-containing protein" evidence="2">
    <location>
        <begin position="21"/>
        <end position="532"/>
    </location>
</feature>
<dbReference type="eggNOG" id="KOG4157">
    <property type="taxonomic scope" value="Eukaryota"/>
</dbReference>
<dbReference type="EMBL" id="KI912122">
    <property type="protein sequence ID" value="ETS73330.1"/>
    <property type="molecule type" value="Genomic_DNA"/>
</dbReference>
<proteinExistence type="predicted"/>
<feature type="domain" description="WSC" evidence="3">
    <location>
        <begin position="37"/>
        <end position="127"/>
    </location>
</feature>
<keyword evidence="5" id="KW-1185">Reference proteome</keyword>
<sequence length="532" mass="54630">MHFFLAASAACAAFISSASSLAIAGQENLVARGSPAGWSYYGCVELPPFAEISLIDEGDMTRQLCASYCQNKNYEVAGLSEGSDCYCWHGSNNKFSTLDETKCNLACTGDAQDTCGGHKSLSILNNANQSSPKELRSRPARKRKCGGEKYPVSSSSSSSSSVFTSSPVPSVTITTTTSSSSTPSTSSSMIITTASSDPESTSSDSSETSSSDTASTTSSALTSSGTVSDVFTSTSSADQTTSEISSTTSSEATTSETSSTSSSEVLTASEATATTSSSSVSETSSSDAATTSSSSVSDTTSSDITTSTSSSTTLSEVTTTSSSSVSETSTSDATTSASSITTSSEVMTTSSSSVSEIITSDTMTSIPSTTTSETTTSATVTGPCATITGAFVLLGSGTGDFAVDGNFVQLQNLFGSGYRASFSAARQNAQQFRFNGDCTLSTSDGGLLAMIGSTTNLHYQYFFPSVQDATALINVNWEVDVCKMNADTTLTCTAMEQSIFQVTPGDPLLEIGDQLYGEQVTINLIPVLNVSV</sequence>
<dbReference type="RefSeq" id="XP_007841707.1">
    <property type="nucleotide sequence ID" value="XM_007843516.1"/>
</dbReference>
<feature type="signal peptide" evidence="2">
    <location>
        <begin position="1"/>
        <end position="20"/>
    </location>
</feature>
<dbReference type="KEGG" id="pfy:PFICI_14935"/>
<reference evidence="5" key="1">
    <citation type="journal article" date="2015" name="BMC Genomics">
        <title>Genomic and transcriptomic analysis of the endophytic fungus Pestalotiopsis fici reveals its lifestyle and high potential for synthesis of natural products.</title>
        <authorList>
            <person name="Wang X."/>
            <person name="Zhang X."/>
            <person name="Liu L."/>
            <person name="Xiang M."/>
            <person name="Wang W."/>
            <person name="Sun X."/>
            <person name="Che Y."/>
            <person name="Guo L."/>
            <person name="Liu G."/>
            <person name="Guo L."/>
            <person name="Wang C."/>
            <person name="Yin W.B."/>
            <person name="Stadler M."/>
            <person name="Zhang X."/>
            <person name="Liu X."/>
        </authorList>
    </citation>
    <scope>NUCLEOTIDE SEQUENCE [LARGE SCALE GENOMIC DNA]</scope>
    <source>
        <strain evidence="5">W106-1 / CGMCC3.15140</strain>
    </source>
</reference>
<keyword evidence="2" id="KW-0732">Signal</keyword>
<dbReference type="GeneID" id="19279948"/>
<dbReference type="PROSITE" id="PS51212">
    <property type="entry name" value="WSC"/>
    <property type="match status" value="1"/>
</dbReference>
<feature type="compositionally biased region" description="Low complexity" evidence="1">
    <location>
        <begin position="151"/>
        <end position="229"/>
    </location>
</feature>
<dbReference type="OrthoDB" id="2019572at2759"/>
<dbReference type="Proteomes" id="UP000030651">
    <property type="component" value="Unassembled WGS sequence"/>
</dbReference>
<dbReference type="HOGENOM" id="CLU_512015_0_0_1"/>
<accession>W3WHD9</accession>
<dbReference type="AlphaFoldDB" id="W3WHD9"/>
<evidence type="ECO:0000256" key="1">
    <source>
        <dbReference type="SAM" id="MobiDB-lite"/>
    </source>
</evidence>
<dbReference type="InterPro" id="IPR002889">
    <property type="entry name" value="WSC_carb-bd"/>
</dbReference>
<name>W3WHD9_PESFW</name>
<evidence type="ECO:0000313" key="5">
    <source>
        <dbReference type="Proteomes" id="UP000030651"/>
    </source>
</evidence>